<dbReference type="InterPro" id="IPR027417">
    <property type="entry name" value="P-loop_NTPase"/>
</dbReference>
<dbReference type="RefSeq" id="WP_125561906.1">
    <property type="nucleotide sequence ID" value="NZ_RBVX01000052.1"/>
</dbReference>
<dbReference type="EMBL" id="RBVX01000052">
    <property type="protein sequence ID" value="RSL29774.1"/>
    <property type="molecule type" value="Genomic_DNA"/>
</dbReference>
<dbReference type="OrthoDB" id="565403at2"/>
<organism evidence="1 2">
    <name type="scientific">Salibacterium salarium</name>
    <dbReference type="NCBI Taxonomy" id="284579"/>
    <lineage>
        <taxon>Bacteria</taxon>
        <taxon>Bacillati</taxon>
        <taxon>Bacillota</taxon>
        <taxon>Bacilli</taxon>
        <taxon>Bacillales</taxon>
        <taxon>Bacillaceae</taxon>
    </lineage>
</organism>
<sequence length="350" mass="41078">MKKILIHIGTSKTGSSSIQKTLNNAAQKRELYPIIYPRKGGSSHGLISAIYNPPDKFTRTIKQQYDTNKKKFKRNLFLFKKRLFKEIEKNDNIIISSEFLFSLTPEAIKNLKQDLYKLGVNEIEVIVYVRKPSSHYLSIVQQKIKASHIIHNPLTYNYKLKENISNWESEFPGKVQVRPFEKSLLYNNDVVQDLLHVASDYFSVNLKDIELMRQNESISGEGMVILQNYRKLFHSYYDQIHKTDSNKILKYLQTSTEEITQTKPTLQREVETTINNNHREDLDWLYDNYGIYFDKDNNSSPLIKSDLERVEDILDNYNEDTVQRLLYYLLYSSLNSKRASLLVYVKSKFG</sequence>
<evidence type="ECO:0000313" key="1">
    <source>
        <dbReference type="EMBL" id="RSL29774.1"/>
    </source>
</evidence>
<protein>
    <recommendedName>
        <fullName evidence="3">Sulfotransferase family protein</fullName>
    </recommendedName>
</protein>
<dbReference type="AlphaFoldDB" id="A0A3R9QG65"/>
<comment type="caution">
    <text evidence="1">The sequence shown here is derived from an EMBL/GenBank/DDBJ whole genome shotgun (WGS) entry which is preliminary data.</text>
</comment>
<evidence type="ECO:0008006" key="3">
    <source>
        <dbReference type="Google" id="ProtNLM"/>
    </source>
</evidence>
<accession>A0A3R9QG65</accession>
<reference evidence="1 2" key="1">
    <citation type="submission" date="2018-10" db="EMBL/GenBank/DDBJ databases">
        <title>Draft genome sequence of Bacillus salarius IM0101, isolated from a hypersaline soil in Inner Mongolia, China.</title>
        <authorList>
            <person name="Yamprayoonswat W."/>
            <person name="Boonvisut S."/>
            <person name="Jumpathong W."/>
            <person name="Sittihan S."/>
            <person name="Ruangsuj P."/>
            <person name="Wanthongcharoen S."/>
            <person name="Thongpramul N."/>
            <person name="Pimmason S."/>
            <person name="Yu B."/>
            <person name="Yasawong M."/>
        </authorList>
    </citation>
    <scope>NUCLEOTIDE SEQUENCE [LARGE SCALE GENOMIC DNA]</scope>
    <source>
        <strain evidence="1 2">IM0101</strain>
    </source>
</reference>
<evidence type="ECO:0000313" key="2">
    <source>
        <dbReference type="Proteomes" id="UP000275076"/>
    </source>
</evidence>
<dbReference type="Proteomes" id="UP000275076">
    <property type="component" value="Unassembled WGS sequence"/>
</dbReference>
<keyword evidence="2" id="KW-1185">Reference proteome</keyword>
<dbReference type="SUPFAM" id="SSF52540">
    <property type="entry name" value="P-loop containing nucleoside triphosphate hydrolases"/>
    <property type="match status" value="1"/>
</dbReference>
<gene>
    <name evidence="1" type="ORF">D7Z54_29525</name>
</gene>
<name>A0A3R9QG65_9BACI</name>
<proteinExistence type="predicted"/>